<dbReference type="FunFam" id="3.90.930.12:FF:000002">
    <property type="entry name" value="50S ribosomal protein L6"/>
    <property type="match status" value="1"/>
</dbReference>
<dbReference type="EMBL" id="NJBN01000005">
    <property type="protein sequence ID" value="TKJ40413.1"/>
    <property type="molecule type" value="Genomic_DNA"/>
</dbReference>
<dbReference type="AlphaFoldDB" id="A0A532UZM9"/>
<dbReference type="Gene3D" id="3.90.930.12">
    <property type="entry name" value="Ribosomal protein L6, alpha-beta domain"/>
    <property type="match status" value="2"/>
</dbReference>
<dbReference type="GO" id="GO:0002181">
    <property type="term" value="P:cytoplasmic translation"/>
    <property type="evidence" value="ECO:0007669"/>
    <property type="project" value="TreeGrafter"/>
</dbReference>
<dbReference type="HAMAP" id="MF_01365_B">
    <property type="entry name" value="Ribosomal_uL6_B"/>
    <property type="match status" value="1"/>
</dbReference>
<evidence type="ECO:0000313" key="10">
    <source>
        <dbReference type="EMBL" id="TKJ40413.1"/>
    </source>
</evidence>
<dbReference type="InterPro" id="IPR000702">
    <property type="entry name" value="Ribosomal_uL6-like"/>
</dbReference>
<evidence type="ECO:0000256" key="4">
    <source>
        <dbReference type="ARBA" id="ARBA00022980"/>
    </source>
</evidence>
<dbReference type="InterPro" id="IPR002358">
    <property type="entry name" value="Ribosomal_uL6_CS"/>
</dbReference>
<dbReference type="GO" id="GO:0003735">
    <property type="term" value="F:structural constituent of ribosome"/>
    <property type="evidence" value="ECO:0007669"/>
    <property type="project" value="UniProtKB-UniRule"/>
</dbReference>
<dbReference type="InterPro" id="IPR019906">
    <property type="entry name" value="Ribosomal_uL6_bac-type"/>
</dbReference>
<name>A0A532UZM9_UNCL8</name>
<evidence type="ECO:0000256" key="5">
    <source>
        <dbReference type="ARBA" id="ARBA00023274"/>
    </source>
</evidence>
<comment type="function">
    <text evidence="6 8">This protein binds to the 23S rRNA, and is important in its secondary structure. It is located near the subunit interface in the base of the L7/L12 stalk, and near the tRNA binding site of the peptidyltransferase center.</text>
</comment>
<comment type="subunit">
    <text evidence="6">Part of the 50S ribosomal subunit.</text>
</comment>
<dbReference type="NCBIfam" id="TIGR03654">
    <property type="entry name" value="L6_bact"/>
    <property type="match status" value="1"/>
</dbReference>
<dbReference type="PRINTS" id="PR00059">
    <property type="entry name" value="RIBOSOMALL6"/>
</dbReference>
<proteinExistence type="inferred from homology"/>
<dbReference type="InterPro" id="IPR036789">
    <property type="entry name" value="Ribosomal_uL6-like_a/b-dom_sf"/>
</dbReference>
<keyword evidence="2 6" id="KW-0699">rRNA-binding</keyword>
<comment type="caution">
    <text evidence="10">The sequence shown here is derived from an EMBL/GenBank/DDBJ whole genome shotgun (WGS) entry which is preliminary data.</text>
</comment>
<evidence type="ECO:0000256" key="1">
    <source>
        <dbReference type="ARBA" id="ARBA00009356"/>
    </source>
</evidence>
<dbReference type="Proteomes" id="UP000319619">
    <property type="component" value="Unassembled WGS sequence"/>
</dbReference>
<evidence type="ECO:0000259" key="9">
    <source>
        <dbReference type="Pfam" id="PF00347"/>
    </source>
</evidence>
<feature type="domain" description="Large ribosomal subunit protein uL6 alpha-beta" evidence="9">
    <location>
        <begin position="11"/>
        <end position="82"/>
    </location>
</feature>
<evidence type="ECO:0000256" key="2">
    <source>
        <dbReference type="ARBA" id="ARBA00022730"/>
    </source>
</evidence>
<evidence type="ECO:0000256" key="8">
    <source>
        <dbReference type="RuleBase" id="RU003870"/>
    </source>
</evidence>
<organism evidence="10 11">
    <name type="scientific">candidate division LCP-89 bacterium B3_LCP</name>
    <dbReference type="NCBI Taxonomy" id="2012998"/>
    <lineage>
        <taxon>Bacteria</taxon>
        <taxon>Pseudomonadati</taxon>
        <taxon>Bacteria division LCP-89</taxon>
    </lineage>
</organism>
<protein>
    <recommendedName>
        <fullName evidence="6">Large ribosomal subunit protein uL6</fullName>
    </recommendedName>
</protein>
<dbReference type="PANTHER" id="PTHR11655:SF14">
    <property type="entry name" value="LARGE RIBOSOMAL SUBUNIT PROTEIN UL6M"/>
    <property type="match status" value="1"/>
</dbReference>
<gene>
    <name evidence="6" type="primary">rplF</name>
    <name evidence="10" type="ORF">CEE37_08825</name>
</gene>
<evidence type="ECO:0000256" key="7">
    <source>
        <dbReference type="RuleBase" id="RU003869"/>
    </source>
</evidence>
<keyword evidence="5 6" id="KW-0687">Ribonucleoprotein</keyword>
<dbReference type="PANTHER" id="PTHR11655">
    <property type="entry name" value="60S/50S RIBOSOMAL PROTEIN L6/L9"/>
    <property type="match status" value="1"/>
</dbReference>
<evidence type="ECO:0000313" key="11">
    <source>
        <dbReference type="Proteomes" id="UP000319619"/>
    </source>
</evidence>
<dbReference type="GO" id="GO:0022625">
    <property type="term" value="C:cytosolic large ribosomal subunit"/>
    <property type="evidence" value="ECO:0007669"/>
    <property type="project" value="UniProtKB-UniRule"/>
</dbReference>
<dbReference type="Pfam" id="PF00347">
    <property type="entry name" value="Ribosomal_L6"/>
    <property type="match status" value="2"/>
</dbReference>
<dbReference type="PIRSF" id="PIRSF002162">
    <property type="entry name" value="Ribosomal_L6"/>
    <property type="match status" value="1"/>
</dbReference>
<dbReference type="FunFam" id="3.90.930.12:FF:000001">
    <property type="entry name" value="50S ribosomal protein L6"/>
    <property type="match status" value="1"/>
</dbReference>
<sequence length="178" mass="19449">MSRVGKQPIPIPSGVTVDLKKNNISVKGPKGNLDRELHPEISVELIEDVIQVNRSSDSRRHRALHGLSRALIANMVAGVTEGFRKSLEIVGVGYKVELKGSSLLFTLGFSHPVLLHAPQGITLEVEKPTLFHVSGIDRELVGQVAATARSLKPPDPYKGKGVRYVNEYVRRKAGKTSK</sequence>
<comment type="similarity">
    <text evidence="1 6 7">Belongs to the universal ribosomal protein uL6 family.</text>
</comment>
<keyword evidence="3 6" id="KW-0694">RNA-binding</keyword>
<evidence type="ECO:0000256" key="6">
    <source>
        <dbReference type="HAMAP-Rule" id="MF_01365"/>
    </source>
</evidence>
<evidence type="ECO:0000256" key="3">
    <source>
        <dbReference type="ARBA" id="ARBA00022884"/>
    </source>
</evidence>
<accession>A0A532UZM9</accession>
<dbReference type="GO" id="GO:0019843">
    <property type="term" value="F:rRNA binding"/>
    <property type="evidence" value="ECO:0007669"/>
    <property type="project" value="UniProtKB-UniRule"/>
</dbReference>
<dbReference type="SUPFAM" id="SSF56053">
    <property type="entry name" value="Ribosomal protein L6"/>
    <property type="match status" value="2"/>
</dbReference>
<keyword evidence="4 6" id="KW-0689">Ribosomal protein</keyword>
<feature type="domain" description="Large ribosomal subunit protein uL6 alpha-beta" evidence="9">
    <location>
        <begin position="90"/>
        <end position="164"/>
    </location>
</feature>
<dbReference type="PROSITE" id="PS00525">
    <property type="entry name" value="RIBOSOMAL_L6_1"/>
    <property type="match status" value="1"/>
</dbReference>
<dbReference type="InterPro" id="IPR020040">
    <property type="entry name" value="Ribosomal_uL6_a/b-dom"/>
</dbReference>
<reference evidence="10 11" key="1">
    <citation type="submission" date="2017-06" db="EMBL/GenBank/DDBJ databases">
        <title>Novel microbial phyla capable of carbon fixation and sulfur reduction in deep-sea sediments.</title>
        <authorList>
            <person name="Huang J."/>
            <person name="Baker B."/>
            <person name="Wang Y."/>
        </authorList>
    </citation>
    <scope>NUCLEOTIDE SEQUENCE [LARGE SCALE GENOMIC DNA]</scope>
    <source>
        <strain evidence="10">B3_LCP</strain>
    </source>
</reference>